<evidence type="ECO:0000313" key="1">
    <source>
        <dbReference type="EMBL" id="MCI67297.1"/>
    </source>
</evidence>
<reference evidence="1 2" key="1">
    <citation type="journal article" date="2018" name="Front. Plant Sci.">
        <title>Red Clover (Trifolium pratense) and Zigzag Clover (T. medium) - A Picture of Genomic Similarities and Differences.</title>
        <authorList>
            <person name="Dluhosova J."/>
            <person name="Istvanek J."/>
            <person name="Nedelnik J."/>
            <person name="Repkova J."/>
        </authorList>
    </citation>
    <scope>NUCLEOTIDE SEQUENCE [LARGE SCALE GENOMIC DNA]</scope>
    <source>
        <strain evidence="2">cv. 10/8</strain>
        <tissue evidence="1">Leaf</tissue>
    </source>
</reference>
<accession>A0A392U3I9</accession>
<evidence type="ECO:0000313" key="2">
    <source>
        <dbReference type="Proteomes" id="UP000265520"/>
    </source>
</evidence>
<comment type="caution">
    <text evidence="1">The sequence shown here is derived from an EMBL/GenBank/DDBJ whole genome shotgun (WGS) entry which is preliminary data.</text>
</comment>
<feature type="non-terminal residue" evidence="1">
    <location>
        <position position="42"/>
    </location>
</feature>
<keyword evidence="2" id="KW-1185">Reference proteome</keyword>
<sequence>MFSKLAGLANGVIETIPANLKAADAAIHPLNTPSEVVTFVEF</sequence>
<proteinExistence type="predicted"/>
<name>A0A392U3I9_9FABA</name>
<dbReference type="EMBL" id="LXQA010713935">
    <property type="protein sequence ID" value="MCI67297.1"/>
    <property type="molecule type" value="Genomic_DNA"/>
</dbReference>
<dbReference type="Proteomes" id="UP000265520">
    <property type="component" value="Unassembled WGS sequence"/>
</dbReference>
<protein>
    <submittedName>
        <fullName evidence="1">Uncharacterized protein</fullName>
    </submittedName>
</protein>
<dbReference type="AlphaFoldDB" id="A0A392U3I9"/>
<organism evidence="1 2">
    <name type="scientific">Trifolium medium</name>
    <dbReference type="NCBI Taxonomy" id="97028"/>
    <lineage>
        <taxon>Eukaryota</taxon>
        <taxon>Viridiplantae</taxon>
        <taxon>Streptophyta</taxon>
        <taxon>Embryophyta</taxon>
        <taxon>Tracheophyta</taxon>
        <taxon>Spermatophyta</taxon>
        <taxon>Magnoliopsida</taxon>
        <taxon>eudicotyledons</taxon>
        <taxon>Gunneridae</taxon>
        <taxon>Pentapetalae</taxon>
        <taxon>rosids</taxon>
        <taxon>fabids</taxon>
        <taxon>Fabales</taxon>
        <taxon>Fabaceae</taxon>
        <taxon>Papilionoideae</taxon>
        <taxon>50 kb inversion clade</taxon>
        <taxon>NPAAA clade</taxon>
        <taxon>Hologalegina</taxon>
        <taxon>IRL clade</taxon>
        <taxon>Trifolieae</taxon>
        <taxon>Trifolium</taxon>
    </lineage>
</organism>